<protein>
    <submittedName>
        <fullName evidence="2">Twin-arginine translocation signal domain-containing protein</fullName>
    </submittedName>
</protein>
<keyword evidence="1" id="KW-0732">Signal</keyword>
<dbReference type="NCBIfam" id="TIGR01409">
    <property type="entry name" value="TAT_signal_seq"/>
    <property type="match status" value="1"/>
</dbReference>
<dbReference type="Proteomes" id="UP000476281">
    <property type="component" value="Unassembled WGS sequence"/>
</dbReference>
<comment type="caution">
    <text evidence="2">The sequence shown here is derived from an EMBL/GenBank/DDBJ whole genome shotgun (WGS) entry which is preliminary data.</text>
</comment>
<feature type="non-terminal residue" evidence="2">
    <location>
        <position position="45"/>
    </location>
</feature>
<dbReference type="InterPro" id="IPR019546">
    <property type="entry name" value="TAT_signal_bac_arc"/>
</dbReference>
<evidence type="ECO:0000256" key="1">
    <source>
        <dbReference type="ARBA" id="ARBA00022729"/>
    </source>
</evidence>
<dbReference type="PROSITE" id="PS51257">
    <property type="entry name" value="PROKAR_LIPOPROTEIN"/>
    <property type="match status" value="1"/>
</dbReference>
<dbReference type="EMBL" id="WBSZ01000528">
    <property type="protein sequence ID" value="KAB2517189.1"/>
    <property type="molecule type" value="Genomic_DNA"/>
</dbReference>
<gene>
    <name evidence="2" type="ORF">F9C29_15590</name>
</gene>
<organism evidence="2 3">
    <name type="scientific">Enterobacter hormaechei</name>
    <dbReference type="NCBI Taxonomy" id="158836"/>
    <lineage>
        <taxon>Bacteria</taxon>
        <taxon>Pseudomonadati</taxon>
        <taxon>Pseudomonadota</taxon>
        <taxon>Gammaproteobacteria</taxon>
        <taxon>Enterobacterales</taxon>
        <taxon>Enterobacteriaceae</taxon>
        <taxon>Enterobacter</taxon>
        <taxon>Enterobacter cloacae complex</taxon>
    </lineage>
</organism>
<reference evidence="2 3" key="1">
    <citation type="submission" date="2019-09" db="EMBL/GenBank/DDBJ databases">
        <title>Reversal of blaTEM antimicrobial resistance by CRISPR-Cas9 in clinical E. coli and other Enterobacteriaceae strains.</title>
        <authorList>
            <person name="Tagliaferri T."/>
            <person name="Guimaraes N."/>
            <person name="Pereira M."/>
            <person name="Felicori L."/>
            <person name="Horz H.-P."/>
            <person name="Santos S."/>
            <person name="Mendes T."/>
        </authorList>
    </citation>
    <scope>NUCLEOTIDE SEQUENCE [LARGE SCALE GENOMIC DNA]</scope>
    <source>
        <strain evidence="2 3">E2_blaTEM_MG</strain>
    </source>
</reference>
<dbReference type="AlphaFoldDB" id="A0A6L3XYL9"/>
<accession>A0A6L3XYL9</accession>
<dbReference type="PROSITE" id="PS51318">
    <property type="entry name" value="TAT"/>
    <property type="match status" value="1"/>
</dbReference>
<dbReference type="InterPro" id="IPR006311">
    <property type="entry name" value="TAT_signal"/>
</dbReference>
<evidence type="ECO:0000313" key="3">
    <source>
        <dbReference type="Proteomes" id="UP000476281"/>
    </source>
</evidence>
<proteinExistence type="predicted"/>
<name>A0A6L3XYL9_9ENTR</name>
<evidence type="ECO:0000313" key="2">
    <source>
        <dbReference type="EMBL" id="KAB2517189.1"/>
    </source>
</evidence>
<sequence>MNKHDEYDVAEPSRRRLLKGVGALGGAFALAGGCPGAHAARPQSA</sequence>